<gene>
    <name evidence="1" type="ORF">BJ322DRAFT_1043759</name>
</gene>
<proteinExistence type="predicted"/>
<dbReference type="Proteomes" id="UP000736335">
    <property type="component" value="Unassembled WGS sequence"/>
</dbReference>
<reference evidence="1" key="2">
    <citation type="submission" date="2020-11" db="EMBL/GenBank/DDBJ databases">
        <authorList>
            <consortium name="DOE Joint Genome Institute"/>
            <person name="Kuo A."/>
            <person name="Miyauchi S."/>
            <person name="Kiss E."/>
            <person name="Drula E."/>
            <person name="Kohler A."/>
            <person name="Sanchez-Garcia M."/>
            <person name="Andreopoulos B."/>
            <person name="Barry K.W."/>
            <person name="Bonito G."/>
            <person name="Buee M."/>
            <person name="Carver A."/>
            <person name="Chen C."/>
            <person name="Cichocki N."/>
            <person name="Clum A."/>
            <person name="Culley D."/>
            <person name="Crous P.W."/>
            <person name="Fauchery L."/>
            <person name="Girlanda M."/>
            <person name="Hayes R."/>
            <person name="Keri Z."/>
            <person name="Labutti K."/>
            <person name="Lipzen A."/>
            <person name="Lombard V."/>
            <person name="Magnuson J."/>
            <person name="Maillard F."/>
            <person name="Morin E."/>
            <person name="Murat C."/>
            <person name="Nolan M."/>
            <person name="Ohm R."/>
            <person name="Pangilinan J."/>
            <person name="Pereira M."/>
            <person name="Perotto S."/>
            <person name="Peter M."/>
            <person name="Riley R."/>
            <person name="Sitrit Y."/>
            <person name="Stielow B."/>
            <person name="Szollosi G."/>
            <person name="Zifcakova L."/>
            <person name="Stursova M."/>
            <person name="Spatafora J.W."/>
            <person name="Tedersoo L."/>
            <person name="Vaario L.-M."/>
            <person name="Yamada A."/>
            <person name="Yan M."/>
            <person name="Wang P."/>
            <person name="Xu J."/>
            <person name="Bruns T."/>
            <person name="Baldrian P."/>
            <person name="Vilgalys R."/>
            <person name="Henrissat B."/>
            <person name="Grigoriev I.V."/>
            <person name="Hibbett D."/>
            <person name="Nagy L.G."/>
            <person name="Martin F.M."/>
        </authorList>
    </citation>
    <scope>NUCLEOTIDE SEQUENCE</scope>
    <source>
        <strain evidence="1">UH-Tt-Lm1</strain>
    </source>
</reference>
<sequence>MSVLAPHSQIYTTGGAVWLRLALAFRSTRDLSTLHVLEAPYPGFDITRMRCAVESDTFAHILYFFIRGFLRCF</sequence>
<evidence type="ECO:0000313" key="1">
    <source>
        <dbReference type="EMBL" id="KAF9789683.1"/>
    </source>
</evidence>
<evidence type="ECO:0000313" key="2">
    <source>
        <dbReference type="Proteomes" id="UP000736335"/>
    </source>
</evidence>
<reference evidence="1" key="1">
    <citation type="journal article" date="2020" name="Nat. Commun.">
        <title>Large-scale genome sequencing of mycorrhizal fungi provides insights into the early evolution of symbiotic traits.</title>
        <authorList>
            <person name="Miyauchi S."/>
            <person name="Kiss E."/>
            <person name="Kuo A."/>
            <person name="Drula E."/>
            <person name="Kohler A."/>
            <person name="Sanchez-Garcia M."/>
            <person name="Morin E."/>
            <person name="Andreopoulos B."/>
            <person name="Barry K.W."/>
            <person name="Bonito G."/>
            <person name="Buee M."/>
            <person name="Carver A."/>
            <person name="Chen C."/>
            <person name="Cichocki N."/>
            <person name="Clum A."/>
            <person name="Culley D."/>
            <person name="Crous P.W."/>
            <person name="Fauchery L."/>
            <person name="Girlanda M."/>
            <person name="Hayes R.D."/>
            <person name="Keri Z."/>
            <person name="LaButti K."/>
            <person name="Lipzen A."/>
            <person name="Lombard V."/>
            <person name="Magnuson J."/>
            <person name="Maillard F."/>
            <person name="Murat C."/>
            <person name="Nolan M."/>
            <person name="Ohm R.A."/>
            <person name="Pangilinan J."/>
            <person name="Pereira M.F."/>
            <person name="Perotto S."/>
            <person name="Peter M."/>
            <person name="Pfister S."/>
            <person name="Riley R."/>
            <person name="Sitrit Y."/>
            <person name="Stielow J.B."/>
            <person name="Szollosi G."/>
            <person name="Zifcakova L."/>
            <person name="Stursova M."/>
            <person name="Spatafora J.W."/>
            <person name="Tedersoo L."/>
            <person name="Vaario L.M."/>
            <person name="Yamada A."/>
            <person name="Yan M."/>
            <person name="Wang P."/>
            <person name="Xu J."/>
            <person name="Bruns T."/>
            <person name="Baldrian P."/>
            <person name="Vilgalys R."/>
            <person name="Dunand C."/>
            <person name="Henrissat B."/>
            <person name="Grigoriev I.V."/>
            <person name="Hibbett D."/>
            <person name="Nagy L.G."/>
            <person name="Martin F.M."/>
        </authorList>
    </citation>
    <scope>NUCLEOTIDE SEQUENCE</scope>
    <source>
        <strain evidence="1">UH-Tt-Lm1</strain>
    </source>
</reference>
<organism evidence="1 2">
    <name type="scientific">Thelephora terrestris</name>
    <dbReference type="NCBI Taxonomy" id="56493"/>
    <lineage>
        <taxon>Eukaryota</taxon>
        <taxon>Fungi</taxon>
        <taxon>Dikarya</taxon>
        <taxon>Basidiomycota</taxon>
        <taxon>Agaricomycotina</taxon>
        <taxon>Agaricomycetes</taxon>
        <taxon>Thelephorales</taxon>
        <taxon>Thelephoraceae</taxon>
        <taxon>Thelephora</taxon>
    </lineage>
</organism>
<name>A0A9P6HLG5_9AGAM</name>
<dbReference type="AlphaFoldDB" id="A0A9P6HLG5"/>
<accession>A0A9P6HLG5</accession>
<keyword evidence="2" id="KW-1185">Reference proteome</keyword>
<protein>
    <submittedName>
        <fullName evidence="1">Uncharacterized protein</fullName>
    </submittedName>
</protein>
<dbReference type="EMBL" id="WIUZ02000003">
    <property type="protein sequence ID" value="KAF9789683.1"/>
    <property type="molecule type" value="Genomic_DNA"/>
</dbReference>
<comment type="caution">
    <text evidence="1">The sequence shown here is derived from an EMBL/GenBank/DDBJ whole genome shotgun (WGS) entry which is preliminary data.</text>
</comment>